<protein>
    <submittedName>
        <fullName evidence="2">Uncharacterized protein</fullName>
    </submittedName>
</protein>
<proteinExistence type="predicted"/>
<evidence type="ECO:0000313" key="3">
    <source>
        <dbReference type="Proteomes" id="UP001283361"/>
    </source>
</evidence>
<reference evidence="2" key="1">
    <citation type="journal article" date="2023" name="G3 (Bethesda)">
        <title>A reference genome for the long-term kleptoplast-retaining sea slug Elysia crispata morphotype clarki.</title>
        <authorList>
            <person name="Eastman K.E."/>
            <person name="Pendleton A.L."/>
            <person name="Shaikh M.A."/>
            <person name="Suttiyut T."/>
            <person name="Ogas R."/>
            <person name="Tomko P."/>
            <person name="Gavelis G."/>
            <person name="Widhalm J.R."/>
            <person name="Wisecaver J.H."/>
        </authorList>
    </citation>
    <scope>NUCLEOTIDE SEQUENCE</scope>
    <source>
        <strain evidence="2">ECLA1</strain>
    </source>
</reference>
<organism evidence="2 3">
    <name type="scientific">Elysia crispata</name>
    <name type="common">lettuce slug</name>
    <dbReference type="NCBI Taxonomy" id="231223"/>
    <lineage>
        <taxon>Eukaryota</taxon>
        <taxon>Metazoa</taxon>
        <taxon>Spiralia</taxon>
        <taxon>Lophotrochozoa</taxon>
        <taxon>Mollusca</taxon>
        <taxon>Gastropoda</taxon>
        <taxon>Heterobranchia</taxon>
        <taxon>Euthyneura</taxon>
        <taxon>Panpulmonata</taxon>
        <taxon>Sacoglossa</taxon>
        <taxon>Placobranchoidea</taxon>
        <taxon>Plakobranchidae</taxon>
        <taxon>Elysia</taxon>
    </lineage>
</organism>
<comment type="caution">
    <text evidence="2">The sequence shown here is derived from an EMBL/GenBank/DDBJ whole genome shotgun (WGS) entry which is preliminary data.</text>
</comment>
<feature type="region of interest" description="Disordered" evidence="1">
    <location>
        <begin position="74"/>
        <end position="94"/>
    </location>
</feature>
<dbReference type="Proteomes" id="UP001283361">
    <property type="component" value="Unassembled WGS sequence"/>
</dbReference>
<keyword evidence="3" id="KW-1185">Reference proteome</keyword>
<evidence type="ECO:0000256" key="1">
    <source>
        <dbReference type="SAM" id="MobiDB-lite"/>
    </source>
</evidence>
<gene>
    <name evidence="2" type="ORF">RRG08_066033</name>
</gene>
<feature type="compositionally biased region" description="Polar residues" evidence="1">
    <location>
        <begin position="80"/>
        <end position="94"/>
    </location>
</feature>
<name>A0AAE0Y2Q1_9GAST</name>
<dbReference type="AlphaFoldDB" id="A0AAE0Y2Q1"/>
<dbReference type="EMBL" id="JAWDGP010007035">
    <property type="protein sequence ID" value="KAK3731017.1"/>
    <property type="molecule type" value="Genomic_DNA"/>
</dbReference>
<accession>A0AAE0Y2Q1</accession>
<evidence type="ECO:0000313" key="2">
    <source>
        <dbReference type="EMBL" id="KAK3731017.1"/>
    </source>
</evidence>
<sequence length="94" mass="10338">MVLVSCTKEGLQSLVSAAKIECEKAGLGMNGKKTKTMVVSKQEGDNTKADIQIDKETLEQGVVRAQLSEIGQSEREVWRQISSQPWTQDGNEID</sequence>